<protein>
    <submittedName>
        <fullName evidence="3">16S rRNA (Guanine(966)-N(2))-methyltransferase RsmD</fullName>
        <ecNumber evidence="3">2.1.1.171</ecNumber>
    </submittedName>
</protein>
<dbReference type="EMBL" id="SSXH01000001">
    <property type="protein sequence ID" value="THJ76394.1"/>
    <property type="molecule type" value="Genomic_DNA"/>
</dbReference>
<dbReference type="EC" id="2.1.1.171" evidence="3"/>
<evidence type="ECO:0000256" key="2">
    <source>
        <dbReference type="ARBA" id="ARBA00022679"/>
    </source>
</evidence>
<gene>
    <name evidence="3" type="primary">rsmD</name>
    <name evidence="3" type="ORF">E7Y31_00055</name>
</gene>
<comment type="caution">
    <text evidence="3">The sequence shown here is derived from an EMBL/GenBank/DDBJ whole genome shotgun (WGS) entry which is preliminary data.</text>
</comment>
<keyword evidence="4" id="KW-1185">Reference proteome</keyword>
<dbReference type="CDD" id="cd02440">
    <property type="entry name" value="AdoMet_MTases"/>
    <property type="match status" value="1"/>
</dbReference>
<dbReference type="SUPFAM" id="SSF53335">
    <property type="entry name" value="S-adenosyl-L-methionine-dependent methyltransferases"/>
    <property type="match status" value="1"/>
</dbReference>
<dbReference type="InterPro" id="IPR004398">
    <property type="entry name" value="RNA_MeTrfase_RsmD"/>
</dbReference>
<dbReference type="AlphaFoldDB" id="A0A4S5EV57"/>
<dbReference type="PANTHER" id="PTHR43542:SF1">
    <property type="entry name" value="METHYLTRANSFERASE"/>
    <property type="match status" value="1"/>
</dbReference>
<dbReference type="GO" id="GO:0052913">
    <property type="term" value="F:16S rRNA (guanine(966)-N(2))-methyltransferase activity"/>
    <property type="evidence" value="ECO:0007669"/>
    <property type="project" value="UniProtKB-EC"/>
</dbReference>
<organism evidence="3 4">
    <name type="scientific">Candidatus Frankia alpina</name>
    <dbReference type="NCBI Taxonomy" id="2699483"/>
    <lineage>
        <taxon>Bacteria</taxon>
        <taxon>Bacillati</taxon>
        <taxon>Actinomycetota</taxon>
        <taxon>Actinomycetes</taxon>
        <taxon>Frankiales</taxon>
        <taxon>Frankiaceae</taxon>
        <taxon>Frankia</taxon>
    </lineage>
</organism>
<evidence type="ECO:0000313" key="4">
    <source>
        <dbReference type="Proteomes" id="UP000305282"/>
    </source>
</evidence>
<dbReference type="PANTHER" id="PTHR43542">
    <property type="entry name" value="METHYLTRANSFERASE"/>
    <property type="match status" value="1"/>
</dbReference>
<accession>A0A4S5EV57</accession>
<dbReference type="NCBIfam" id="TIGR00095">
    <property type="entry name" value="16S rRNA (guanine(966)-N(2))-methyltransferase RsmD"/>
    <property type="match status" value="1"/>
</dbReference>
<name>A0A4S5EV57_9ACTN</name>
<dbReference type="RefSeq" id="WP_136446314.1">
    <property type="nucleotide sequence ID" value="NZ_CADCWT010000002.1"/>
</dbReference>
<dbReference type="InterPro" id="IPR029063">
    <property type="entry name" value="SAM-dependent_MTases_sf"/>
</dbReference>
<dbReference type="Proteomes" id="UP000305282">
    <property type="component" value="Unassembled WGS sequence"/>
</dbReference>
<keyword evidence="1 3" id="KW-0489">Methyltransferase</keyword>
<dbReference type="OrthoDB" id="9803017at2"/>
<reference evidence="3 4" key="1">
    <citation type="submission" date="2019-04" db="EMBL/GenBank/DDBJ databases">
        <title>Draft genome sequences for three unisolated Alnus-infective Frankia Sp+ strains, AgTrS, AiOr and AvVan, the first sequenced Frankia strains able to sporulate in-planta.</title>
        <authorList>
            <person name="Bethencourt L."/>
            <person name="Vautrin F."/>
            <person name="Taib N."/>
            <person name="Dubost A."/>
            <person name="Castro-Garcia L."/>
            <person name="Imbaud O."/>
            <person name="Abrouk D."/>
            <person name="Fournier P."/>
            <person name="Briolay J."/>
            <person name="Nguyen A."/>
            <person name="Normand P."/>
            <person name="Fernandez M.P."/>
            <person name="Brochier-Armanet C."/>
            <person name="Herrera-Belaroussi A."/>
        </authorList>
    </citation>
    <scope>NUCLEOTIDE SEQUENCE [LARGE SCALE GENOMIC DNA]</scope>
    <source>
        <strain evidence="3 4">AvVan</strain>
    </source>
</reference>
<dbReference type="PIRSF" id="PIRSF004553">
    <property type="entry name" value="CHP00095"/>
    <property type="match status" value="1"/>
</dbReference>
<dbReference type="Pfam" id="PF03602">
    <property type="entry name" value="Cons_hypoth95"/>
    <property type="match status" value="1"/>
</dbReference>
<dbReference type="Gene3D" id="3.40.50.150">
    <property type="entry name" value="Vaccinia Virus protein VP39"/>
    <property type="match status" value="1"/>
</dbReference>
<evidence type="ECO:0000313" key="3">
    <source>
        <dbReference type="EMBL" id="THJ76394.1"/>
    </source>
</evidence>
<evidence type="ECO:0000256" key="1">
    <source>
        <dbReference type="ARBA" id="ARBA00022603"/>
    </source>
</evidence>
<keyword evidence="2 3" id="KW-0808">Transferase</keyword>
<proteinExistence type="predicted"/>
<sequence length="185" mass="19604">MTRIIGGAVGGRQLVVPTGRSTRPTSDRAREGLFNTLSTCVDLSGARVADLYAGSGAVGLEALSRGASHVLLVDHGPAAVRALRRNVAALGLAGAEIVQASVSRVVQNTSSDPYEVIFLDPPYAMSDIELREVLARLHGGAWLAVDGVCVVERSHRSGPVTWPDGLCALRDRRYGEGVLWYGIRS</sequence>